<evidence type="ECO:0000313" key="3">
    <source>
        <dbReference type="Proteomes" id="UP000033067"/>
    </source>
</evidence>
<feature type="transmembrane region" description="Helical" evidence="1">
    <location>
        <begin position="376"/>
        <end position="393"/>
    </location>
</feature>
<keyword evidence="1" id="KW-0472">Membrane</keyword>
<accession>A0A0E3Z1P7</accession>
<feature type="transmembrane region" description="Helical" evidence="1">
    <location>
        <begin position="399"/>
        <end position="419"/>
    </location>
</feature>
<feature type="transmembrane region" description="Helical" evidence="1">
    <location>
        <begin position="173"/>
        <end position="198"/>
    </location>
</feature>
<proteinExistence type="predicted"/>
<evidence type="ECO:0000256" key="1">
    <source>
        <dbReference type="SAM" id="Phobius"/>
    </source>
</evidence>
<dbReference type="KEGG" id="psuw:WQ53_11185"/>
<organism evidence="2 3">
    <name type="scientific">Pseudoxanthomonas suwonensis</name>
    <dbReference type="NCBI Taxonomy" id="314722"/>
    <lineage>
        <taxon>Bacteria</taxon>
        <taxon>Pseudomonadati</taxon>
        <taxon>Pseudomonadota</taxon>
        <taxon>Gammaproteobacteria</taxon>
        <taxon>Lysobacterales</taxon>
        <taxon>Lysobacteraceae</taxon>
        <taxon>Pseudoxanthomonas</taxon>
    </lineage>
</organism>
<keyword evidence="3" id="KW-1185">Reference proteome</keyword>
<name>A0A0E3Z1P7_9GAMM</name>
<dbReference type="Proteomes" id="UP000033067">
    <property type="component" value="Chromosome"/>
</dbReference>
<dbReference type="PATRIC" id="fig|314722.6.peg.2419"/>
<keyword evidence="1" id="KW-1133">Transmembrane helix</keyword>
<evidence type="ECO:0008006" key="4">
    <source>
        <dbReference type="Google" id="ProtNLM"/>
    </source>
</evidence>
<evidence type="ECO:0000313" key="2">
    <source>
        <dbReference type="EMBL" id="AKC87223.1"/>
    </source>
</evidence>
<feature type="transmembrane region" description="Helical" evidence="1">
    <location>
        <begin position="426"/>
        <end position="444"/>
    </location>
</feature>
<dbReference type="EMBL" id="CP011144">
    <property type="protein sequence ID" value="AKC87223.1"/>
    <property type="molecule type" value="Genomic_DNA"/>
</dbReference>
<dbReference type="RefSeq" id="WP_052632386.1">
    <property type="nucleotide sequence ID" value="NZ_CP011144.1"/>
</dbReference>
<protein>
    <recommendedName>
        <fullName evidence="4">Glycosyltransferase RgtA/B/C/D-like domain-containing protein</fullName>
    </recommendedName>
</protein>
<feature type="transmembrane region" description="Helical" evidence="1">
    <location>
        <begin position="116"/>
        <end position="138"/>
    </location>
</feature>
<feature type="transmembrane region" description="Helical" evidence="1">
    <location>
        <begin position="350"/>
        <end position="369"/>
    </location>
</feature>
<dbReference type="AlphaFoldDB" id="A0A0E3Z1P7"/>
<feature type="transmembrane region" description="Helical" evidence="1">
    <location>
        <begin position="242"/>
        <end position="260"/>
    </location>
</feature>
<reference evidence="2 3" key="1">
    <citation type="journal article" date="2015" name="Genome Announc.">
        <title>Complete Genome Sequence of Pseudoxanthomonas suwonensis Strain J1, a Cellulose-Degrading Bacterium Isolated from Leaf- and Wood-Enriched Soil.</title>
        <authorList>
            <person name="Hou L."/>
            <person name="Jiang J."/>
            <person name="Xu Z."/>
            <person name="Zhou Y."/>
            <person name="Leung F.C."/>
        </authorList>
    </citation>
    <scope>NUCLEOTIDE SEQUENCE [LARGE SCALE GENOMIC DNA]</scope>
    <source>
        <strain evidence="2 3">J1</strain>
    </source>
</reference>
<sequence length="612" mass="65840">MDIKTVAERPRIELACVLFVLLASLLLHTWLPMRHPPLVVSDFLGVTSFAADIAAHGPFVQGWYWTLFSAGTSTILAIPMAFSSADDLLVASTATAVVVSLLPVVPLVVLRGVLPLWTRLLAAGLIMLLPATTVFAGVVAQDNWVLLPALALACLATKNAYGRGRGRPVAAAVLWCLSLYIRQEMLVALLPLAILAAWPFTGYPKARPLLVLASVSVVLMIGIAGQRYIASGDFSLNSRHGGAALLGSYIPGASFGWLPYDAYIERRAPELAGDKEALREQAGRFALEEIRARPGFHLVRRAGAVLETATTRDGTLQFWAFGADDTFGKSRGPAEREAAARIGALTSAPVLYSTLLLHVLFLVAVYVGLRSRDPAIIAIALAIALKVGIHFVVAVQARFFLVVFVFEALAISLAVYRVAGFGRDRFRGLPLVALAATAVLWVAVSNLGRLEAWIQQADQEWESGALRHYHVQVGGAVADCQLVGGRVLSSGATGYAFAVENPDPDPGESAELRCKLRQSGEGSIRLAIEVEDSYAPGDLPDRMIQVVEVNGITVRRHDISAEAWSGWWSHEIPLQTGKEEEVRVRVEGLRPDKGPGWGDAARTTIRFVPSSG</sequence>
<feature type="transmembrane region" description="Helical" evidence="1">
    <location>
        <begin position="12"/>
        <end position="31"/>
    </location>
</feature>
<dbReference type="OrthoDB" id="9818573at2"/>
<feature type="transmembrane region" description="Helical" evidence="1">
    <location>
        <begin position="88"/>
        <end position="109"/>
    </location>
</feature>
<feature type="transmembrane region" description="Helical" evidence="1">
    <location>
        <begin position="210"/>
        <end position="230"/>
    </location>
</feature>
<gene>
    <name evidence="2" type="ORF">WQ53_11185</name>
</gene>
<keyword evidence="1" id="KW-0812">Transmembrane</keyword>